<dbReference type="GO" id="GO:0016758">
    <property type="term" value="F:hexosyltransferase activity"/>
    <property type="evidence" value="ECO:0007669"/>
    <property type="project" value="UniProtKB-ARBA"/>
</dbReference>
<dbReference type="InterPro" id="IPR029044">
    <property type="entry name" value="Nucleotide-diphossugar_trans"/>
</dbReference>
<dbReference type="InterPro" id="IPR001173">
    <property type="entry name" value="Glyco_trans_2-like"/>
</dbReference>
<organism evidence="2 3">
    <name type="scientific">Aequorivita lipolytica</name>
    <dbReference type="NCBI Taxonomy" id="153267"/>
    <lineage>
        <taxon>Bacteria</taxon>
        <taxon>Pseudomonadati</taxon>
        <taxon>Bacteroidota</taxon>
        <taxon>Flavobacteriia</taxon>
        <taxon>Flavobacteriales</taxon>
        <taxon>Flavobacteriaceae</taxon>
        <taxon>Aequorivita</taxon>
    </lineage>
</organism>
<keyword evidence="2" id="KW-0808">Transferase</keyword>
<gene>
    <name evidence="2" type="ORF">ESV24_10040</name>
</gene>
<feature type="domain" description="Glycosyltransferase 2-like" evidence="1">
    <location>
        <begin position="9"/>
        <end position="180"/>
    </location>
</feature>
<dbReference type="Pfam" id="PF00535">
    <property type="entry name" value="Glycos_transf_2"/>
    <property type="match status" value="1"/>
</dbReference>
<dbReference type="AlphaFoldDB" id="A0A5C6YMK4"/>
<evidence type="ECO:0000259" key="1">
    <source>
        <dbReference type="Pfam" id="PF00535"/>
    </source>
</evidence>
<dbReference type="PANTHER" id="PTHR22916:SF3">
    <property type="entry name" value="UDP-GLCNAC:BETAGAL BETA-1,3-N-ACETYLGLUCOSAMINYLTRANSFERASE-LIKE PROTEIN 1"/>
    <property type="match status" value="1"/>
</dbReference>
<protein>
    <submittedName>
        <fullName evidence="2">Glycosyltransferase</fullName>
    </submittedName>
</protein>
<dbReference type="Proteomes" id="UP000321945">
    <property type="component" value="Unassembled WGS sequence"/>
</dbReference>
<dbReference type="OrthoDB" id="9788101at2"/>
<proteinExistence type="predicted"/>
<keyword evidence="3" id="KW-1185">Reference proteome</keyword>
<dbReference type="Gene3D" id="3.90.550.10">
    <property type="entry name" value="Spore Coat Polysaccharide Biosynthesis Protein SpsA, Chain A"/>
    <property type="match status" value="1"/>
</dbReference>
<evidence type="ECO:0000313" key="2">
    <source>
        <dbReference type="EMBL" id="TXD68790.1"/>
    </source>
</evidence>
<sequence>MEVFVVKVSVIVPTYNQEEYIAECIQGICKQQIDFPIEVIIGDDCSIDNNQAIILKEIEKNKNPLIGFSLNFHKSNLSAPPNIPGKLNFLSCLKMAQGKYIALCEGDDYWTDPLKLQKQVDFMEKNPDYSGIGSNSETTYPNKAHNHLFGESKESILNLNDLLQARKFHTATFLFRATAFKIDFPLDILSGDRVLFMLIACSGKIKLLKDVTAVYRKNEGGISRTVTADQLKKDFKIAKYISKYNSNFDYYKLQSFVAYTVFQYAKKISLLDYVVNSYFLLYYRLMNRGKKSRKAIITDSIKLIMNFSNKLVLFN</sequence>
<comment type="caution">
    <text evidence="2">The sequence shown here is derived from an EMBL/GenBank/DDBJ whole genome shotgun (WGS) entry which is preliminary data.</text>
</comment>
<accession>A0A5C6YMK4</accession>
<dbReference type="PANTHER" id="PTHR22916">
    <property type="entry name" value="GLYCOSYLTRANSFERASE"/>
    <property type="match status" value="1"/>
</dbReference>
<reference evidence="2 3" key="1">
    <citation type="submission" date="2019-08" db="EMBL/GenBank/DDBJ databases">
        <title>Genome of Aequorivita lipolytica Y10-2 (type strain).</title>
        <authorList>
            <person name="Bowman J.P."/>
        </authorList>
    </citation>
    <scope>NUCLEOTIDE SEQUENCE [LARGE SCALE GENOMIC DNA]</scope>
    <source>
        <strain evidence="2 3">Y10-2</strain>
    </source>
</reference>
<name>A0A5C6YMK4_9FLAO</name>
<dbReference type="EMBL" id="VORU01000008">
    <property type="protein sequence ID" value="TXD68790.1"/>
    <property type="molecule type" value="Genomic_DNA"/>
</dbReference>
<dbReference type="SUPFAM" id="SSF53448">
    <property type="entry name" value="Nucleotide-diphospho-sugar transferases"/>
    <property type="match status" value="1"/>
</dbReference>
<evidence type="ECO:0000313" key="3">
    <source>
        <dbReference type="Proteomes" id="UP000321945"/>
    </source>
</evidence>